<dbReference type="EMBL" id="JAGILA010000002">
    <property type="protein sequence ID" value="MBP2235281.1"/>
    <property type="molecule type" value="Genomic_DNA"/>
</dbReference>
<keyword evidence="2" id="KW-1185">Reference proteome</keyword>
<sequence>MPTAEKFTLDLPDLKSVTSFIATQRTDELRHQRDEDDVFPEAATSVRAIYASLVTALRTLSREQIPFLELREPEAVFWCPA</sequence>
<dbReference type="RefSeq" id="WP_209601509.1">
    <property type="nucleotide sequence ID" value="NZ_JAGILA010000002.1"/>
</dbReference>
<evidence type="ECO:0000313" key="1">
    <source>
        <dbReference type="EMBL" id="MBP2235281.1"/>
    </source>
</evidence>
<organism evidence="1 2">
    <name type="scientific">Sinorhizobium kostiense</name>
    <dbReference type="NCBI Taxonomy" id="76747"/>
    <lineage>
        <taxon>Bacteria</taxon>
        <taxon>Pseudomonadati</taxon>
        <taxon>Pseudomonadota</taxon>
        <taxon>Alphaproteobacteria</taxon>
        <taxon>Hyphomicrobiales</taxon>
        <taxon>Rhizobiaceae</taxon>
        <taxon>Sinorhizobium/Ensifer group</taxon>
        <taxon>Sinorhizobium</taxon>
    </lineage>
</organism>
<protein>
    <submittedName>
        <fullName evidence="1">Uncharacterized protein</fullName>
    </submittedName>
</protein>
<evidence type="ECO:0000313" key="2">
    <source>
        <dbReference type="Proteomes" id="UP000730739"/>
    </source>
</evidence>
<name>A0ABS4QXA5_9HYPH</name>
<accession>A0ABS4QXA5</accession>
<comment type="caution">
    <text evidence="1">The sequence shown here is derived from an EMBL/GenBank/DDBJ whole genome shotgun (WGS) entry which is preliminary data.</text>
</comment>
<gene>
    <name evidence="1" type="ORF">J2Z31_001773</name>
</gene>
<proteinExistence type="predicted"/>
<reference evidence="1 2" key="1">
    <citation type="submission" date="2021-03" db="EMBL/GenBank/DDBJ databases">
        <title>Genomic Encyclopedia of Type Strains, Phase IV (KMG-IV): sequencing the most valuable type-strain genomes for metagenomic binning, comparative biology and taxonomic classification.</title>
        <authorList>
            <person name="Goeker M."/>
        </authorList>
    </citation>
    <scope>NUCLEOTIDE SEQUENCE [LARGE SCALE GENOMIC DNA]</scope>
    <source>
        <strain evidence="1 2">DSM 13372</strain>
    </source>
</reference>
<dbReference type="Proteomes" id="UP000730739">
    <property type="component" value="Unassembled WGS sequence"/>
</dbReference>